<comment type="similarity">
    <text evidence="2">Belongs to the SNF2/RAD54 helicase family.</text>
</comment>
<evidence type="ECO:0000256" key="3">
    <source>
        <dbReference type="ARBA" id="ARBA00022741"/>
    </source>
</evidence>
<keyword evidence="7" id="KW-0238">DNA-binding</keyword>
<comment type="subcellular location">
    <subcellularLocation>
        <location evidence="1">Nucleus</location>
    </subcellularLocation>
</comment>
<dbReference type="GO" id="GO:0005524">
    <property type="term" value="F:ATP binding"/>
    <property type="evidence" value="ECO:0007669"/>
    <property type="project" value="UniProtKB-KW"/>
</dbReference>
<evidence type="ECO:0000256" key="7">
    <source>
        <dbReference type="ARBA" id="ARBA00023125"/>
    </source>
</evidence>
<dbReference type="Pfam" id="PF00271">
    <property type="entry name" value="Helicase_C"/>
    <property type="match status" value="1"/>
</dbReference>
<dbReference type="Gene3D" id="1.10.287.110">
    <property type="entry name" value="DnaJ domain"/>
    <property type="match status" value="1"/>
</dbReference>
<keyword evidence="5" id="KW-0347">Helicase</keyword>
<dbReference type="GO" id="GO:0005634">
    <property type="term" value="C:nucleus"/>
    <property type="evidence" value="ECO:0007669"/>
    <property type="project" value="UniProtKB-SubCell"/>
</dbReference>
<dbReference type="CDD" id="cd18793">
    <property type="entry name" value="SF2_C_SNF"/>
    <property type="match status" value="1"/>
</dbReference>
<keyword evidence="12" id="KW-1185">Reference proteome</keyword>
<evidence type="ECO:0000256" key="2">
    <source>
        <dbReference type="ARBA" id="ARBA00007025"/>
    </source>
</evidence>
<evidence type="ECO:0000256" key="4">
    <source>
        <dbReference type="ARBA" id="ARBA00022801"/>
    </source>
</evidence>
<sequence length="262" mass="30394">MLTGTISGSLGTDITGANRVVLLDACWNPSHDKQSCDRPHRYGQTKAVYIYRFIAQGTMEENIYNRQITKESISTRVVDKSPNKRHIFNDDINLYNFYPNEEEFEASSDIQNEEESKENTMDMSCDKLLTEIIKENRKLIVEWSRHDRLFDEDPSENLTPEQEQYAEMKFKEEDRFFGHADDEEDSSSSEGNNPEMGNHFTKDYYSVLGLPINASDKDIKRAYHELALKYHPDKNRGNPAATSKYQEIKEAYEKLTTKESNC</sequence>
<dbReference type="InterPro" id="IPR001650">
    <property type="entry name" value="Helicase_C-like"/>
</dbReference>
<name>A0A914CCL6_9BILA</name>
<dbReference type="GO" id="GO:0016887">
    <property type="term" value="F:ATP hydrolysis activity"/>
    <property type="evidence" value="ECO:0007669"/>
    <property type="project" value="InterPro"/>
</dbReference>
<dbReference type="PANTHER" id="PTHR45797:SF1">
    <property type="entry name" value="HELICASE ARIP4"/>
    <property type="match status" value="1"/>
</dbReference>
<dbReference type="InterPro" id="IPR001623">
    <property type="entry name" value="DnaJ_domain"/>
</dbReference>
<evidence type="ECO:0000256" key="6">
    <source>
        <dbReference type="ARBA" id="ARBA00022840"/>
    </source>
</evidence>
<evidence type="ECO:0000313" key="12">
    <source>
        <dbReference type="Proteomes" id="UP000887540"/>
    </source>
</evidence>
<organism evidence="12 13">
    <name type="scientific">Acrobeloides nanus</name>
    <dbReference type="NCBI Taxonomy" id="290746"/>
    <lineage>
        <taxon>Eukaryota</taxon>
        <taxon>Metazoa</taxon>
        <taxon>Ecdysozoa</taxon>
        <taxon>Nematoda</taxon>
        <taxon>Chromadorea</taxon>
        <taxon>Rhabditida</taxon>
        <taxon>Tylenchina</taxon>
        <taxon>Cephalobomorpha</taxon>
        <taxon>Cephaloboidea</taxon>
        <taxon>Cephalobidae</taxon>
        <taxon>Acrobeloides</taxon>
    </lineage>
</organism>
<dbReference type="GO" id="GO:0003677">
    <property type="term" value="F:DNA binding"/>
    <property type="evidence" value="ECO:0007669"/>
    <property type="project" value="UniProtKB-KW"/>
</dbReference>
<evidence type="ECO:0000259" key="10">
    <source>
        <dbReference type="PROSITE" id="PS50076"/>
    </source>
</evidence>
<reference evidence="13" key="1">
    <citation type="submission" date="2022-11" db="UniProtKB">
        <authorList>
            <consortium name="WormBaseParasite"/>
        </authorList>
    </citation>
    <scope>IDENTIFICATION</scope>
</reference>
<dbReference type="PANTHER" id="PTHR45797">
    <property type="entry name" value="RAD54-LIKE"/>
    <property type="match status" value="1"/>
</dbReference>
<dbReference type="AlphaFoldDB" id="A0A914CCL6"/>
<dbReference type="Proteomes" id="UP000887540">
    <property type="component" value="Unplaced"/>
</dbReference>
<dbReference type="InterPro" id="IPR049730">
    <property type="entry name" value="SNF2/RAD54-like_C"/>
</dbReference>
<evidence type="ECO:0000256" key="5">
    <source>
        <dbReference type="ARBA" id="ARBA00022806"/>
    </source>
</evidence>
<accession>A0A914CCL6</accession>
<dbReference type="Gene3D" id="3.40.50.300">
    <property type="entry name" value="P-loop containing nucleotide triphosphate hydrolases"/>
    <property type="match status" value="1"/>
</dbReference>
<protein>
    <submittedName>
        <fullName evidence="13">J domain-containing protein</fullName>
    </submittedName>
</protein>
<evidence type="ECO:0000313" key="13">
    <source>
        <dbReference type="WBParaSite" id="ACRNAN_Path_861.g3322.t1"/>
    </source>
</evidence>
<dbReference type="PRINTS" id="PR00625">
    <property type="entry name" value="JDOMAIN"/>
</dbReference>
<dbReference type="WBParaSite" id="ACRNAN_Path_861.g3322.t1">
    <property type="protein sequence ID" value="ACRNAN_Path_861.g3322.t1"/>
    <property type="gene ID" value="ACRNAN_Path_861.g3322"/>
</dbReference>
<dbReference type="CDD" id="cd06257">
    <property type="entry name" value="DnaJ"/>
    <property type="match status" value="1"/>
</dbReference>
<dbReference type="PROSITE" id="PS51194">
    <property type="entry name" value="HELICASE_CTER"/>
    <property type="match status" value="1"/>
</dbReference>
<dbReference type="SUPFAM" id="SSF46565">
    <property type="entry name" value="Chaperone J-domain"/>
    <property type="match status" value="1"/>
</dbReference>
<dbReference type="GO" id="GO:0004386">
    <property type="term" value="F:helicase activity"/>
    <property type="evidence" value="ECO:0007669"/>
    <property type="project" value="UniProtKB-KW"/>
</dbReference>
<keyword evidence="6" id="KW-0067">ATP-binding</keyword>
<keyword evidence="4" id="KW-0378">Hydrolase</keyword>
<dbReference type="Pfam" id="PF00226">
    <property type="entry name" value="DnaJ"/>
    <property type="match status" value="1"/>
</dbReference>
<evidence type="ECO:0000256" key="1">
    <source>
        <dbReference type="ARBA" id="ARBA00004123"/>
    </source>
</evidence>
<dbReference type="InterPro" id="IPR044574">
    <property type="entry name" value="ARIP4-like"/>
</dbReference>
<evidence type="ECO:0000259" key="11">
    <source>
        <dbReference type="PROSITE" id="PS51194"/>
    </source>
</evidence>
<dbReference type="SUPFAM" id="SSF52540">
    <property type="entry name" value="P-loop containing nucleoside triphosphate hydrolases"/>
    <property type="match status" value="1"/>
</dbReference>
<keyword evidence="8" id="KW-0539">Nucleus</keyword>
<keyword evidence="3" id="KW-0547">Nucleotide-binding</keyword>
<proteinExistence type="inferred from homology"/>
<dbReference type="SMART" id="SM00271">
    <property type="entry name" value="DnaJ"/>
    <property type="match status" value="1"/>
</dbReference>
<dbReference type="InterPro" id="IPR027417">
    <property type="entry name" value="P-loop_NTPase"/>
</dbReference>
<dbReference type="InterPro" id="IPR036869">
    <property type="entry name" value="J_dom_sf"/>
</dbReference>
<feature type="domain" description="Helicase C-terminal" evidence="11">
    <location>
        <begin position="1"/>
        <end position="89"/>
    </location>
</feature>
<evidence type="ECO:0000256" key="9">
    <source>
        <dbReference type="SAM" id="MobiDB-lite"/>
    </source>
</evidence>
<feature type="domain" description="J" evidence="10">
    <location>
        <begin position="203"/>
        <end position="260"/>
    </location>
</feature>
<evidence type="ECO:0000256" key="8">
    <source>
        <dbReference type="ARBA" id="ARBA00023242"/>
    </source>
</evidence>
<dbReference type="PROSITE" id="PS50076">
    <property type="entry name" value="DNAJ_2"/>
    <property type="match status" value="1"/>
</dbReference>
<feature type="region of interest" description="Disordered" evidence="9">
    <location>
        <begin position="179"/>
        <end position="198"/>
    </location>
</feature>